<comment type="caution">
    <text evidence="2">The sequence shown here is derived from an EMBL/GenBank/DDBJ whole genome shotgun (WGS) entry which is preliminary data.</text>
</comment>
<keyword evidence="1" id="KW-0732">Signal</keyword>
<evidence type="ECO:0000313" key="2">
    <source>
        <dbReference type="EMBL" id="NDY55562.1"/>
    </source>
</evidence>
<dbReference type="AlphaFoldDB" id="A0A7K3NHA2"/>
<feature type="signal peptide" evidence="1">
    <location>
        <begin position="1"/>
        <end position="25"/>
    </location>
</feature>
<feature type="chain" id="PRO_5029658201" evidence="1">
    <location>
        <begin position="26"/>
        <end position="93"/>
    </location>
</feature>
<keyword evidence="3" id="KW-1185">Reference proteome</keyword>
<organism evidence="2 3">
    <name type="scientific">Desulfolutivibrio sulfodismutans</name>
    <dbReference type="NCBI Taxonomy" id="63561"/>
    <lineage>
        <taxon>Bacteria</taxon>
        <taxon>Pseudomonadati</taxon>
        <taxon>Thermodesulfobacteriota</taxon>
        <taxon>Desulfovibrionia</taxon>
        <taxon>Desulfovibrionales</taxon>
        <taxon>Desulfovibrionaceae</taxon>
        <taxon>Desulfolutivibrio</taxon>
    </lineage>
</organism>
<dbReference type="Proteomes" id="UP000469724">
    <property type="component" value="Unassembled WGS sequence"/>
</dbReference>
<gene>
    <name evidence="2" type="ORF">G3N56_02225</name>
</gene>
<name>A0A7K3NHA2_9BACT</name>
<evidence type="ECO:0000313" key="3">
    <source>
        <dbReference type="Proteomes" id="UP000469724"/>
    </source>
</evidence>
<reference evidence="2 3" key="1">
    <citation type="submission" date="2020-02" db="EMBL/GenBank/DDBJ databases">
        <title>Comparative genomics of sulfur disproportionating microorganisms.</title>
        <authorList>
            <person name="Ward L.M."/>
            <person name="Bertran E."/>
            <person name="Johnston D.T."/>
        </authorList>
    </citation>
    <scope>NUCLEOTIDE SEQUENCE [LARGE SCALE GENOMIC DNA]</scope>
    <source>
        <strain evidence="2 3">DSM 3696</strain>
    </source>
</reference>
<dbReference type="EMBL" id="JAAGRQ010000006">
    <property type="protein sequence ID" value="NDY55562.1"/>
    <property type="molecule type" value="Genomic_DNA"/>
</dbReference>
<protein>
    <submittedName>
        <fullName evidence="2">Uncharacterized protein</fullName>
    </submittedName>
</protein>
<sequence length="93" mass="9934">MNAIRTACITLTVVVGIALTNQAQAFDLFGLLDAPDVDTTGSLLAISNEPTYLGNPLTISNEPVYKGNPLTISNEPVYKNTPRLSGTTSIIRR</sequence>
<proteinExistence type="predicted"/>
<evidence type="ECO:0000256" key="1">
    <source>
        <dbReference type="SAM" id="SignalP"/>
    </source>
</evidence>
<dbReference type="RefSeq" id="WP_163300618.1">
    <property type="nucleotide sequence ID" value="NZ_JAAGRQ010000006.1"/>
</dbReference>
<accession>A0A7K3NHA2</accession>